<reference evidence="2" key="1">
    <citation type="submission" date="2016-11" db="EMBL/GenBank/DDBJ databases">
        <authorList>
            <person name="Varghese N."/>
            <person name="Submissions S."/>
        </authorList>
    </citation>
    <scope>NUCLEOTIDE SEQUENCE [LARGE SCALE GENOMIC DNA]</scope>
    <source>
        <strain evidence="2">DSM 19055</strain>
    </source>
</reference>
<accession>A0A1M5X336</accession>
<protein>
    <submittedName>
        <fullName evidence="1">Uncharacterized protein</fullName>
    </submittedName>
</protein>
<dbReference type="RefSeq" id="WP_175547528.1">
    <property type="nucleotide sequence ID" value="NZ_FQWT01000009.1"/>
</dbReference>
<dbReference type="EMBL" id="FQWT01000009">
    <property type="protein sequence ID" value="SHH94220.1"/>
    <property type="molecule type" value="Genomic_DNA"/>
</dbReference>
<dbReference type="AlphaFoldDB" id="A0A1M5X336"/>
<name>A0A1M5X336_9FLAO</name>
<keyword evidence="2" id="KW-1185">Reference proteome</keyword>
<gene>
    <name evidence="1" type="ORF">SAMN05421866_4346</name>
</gene>
<dbReference type="Proteomes" id="UP000184047">
    <property type="component" value="Unassembled WGS sequence"/>
</dbReference>
<dbReference type="STRING" id="421058.SAMN05421866_4346"/>
<sequence length="55" mass="6188">MKKENKKEKKLSLKKLQMAKINNPRKIFGGTKHFLLECSDPENTSSNHGGVDTGM</sequence>
<evidence type="ECO:0000313" key="2">
    <source>
        <dbReference type="Proteomes" id="UP000184047"/>
    </source>
</evidence>
<organism evidence="1 2">
    <name type="scientific">Chryseobacterium oranimense</name>
    <dbReference type="NCBI Taxonomy" id="421058"/>
    <lineage>
        <taxon>Bacteria</taxon>
        <taxon>Pseudomonadati</taxon>
        <taxon>Bacteroidota</taxon>
        <taxon>Flavobacteriia</taxon>
        <taxon>Flavobacteriales</taxon>
        <taxon>Weeksellaceae</taxon>
        <taxon>Chryseobacterium group</taxon>
        <taxon>Chryseobacterium</taxon>
    </lineage>
</organism>
<evidence type="ECO:0000313" key="1">
    <source>
        <dbReference type="EMBL" id="SHH94220.1"/>
    </source>
</evidence>
<proteinExistence type="predicted"/>